<evidence type="ECO:0000313" key="2">
    <source>
        <dbReference type="Proteomes" id="UP001163324"/>
    </source>
</evidence>
<accession>A0ACC0UVA1</accession>
<proteinExistence type="predicted"/>
<organism evidence="1 2">
    <name type="scientific">Trichothecium roseum</name>
    <dbReference type="NCBI Taxonomy" id="47278"/>
    <lineage>
        <taxon>Eukaryota</taxon>
        <taxon>Fungi</taxon>
        <taxon>Dikarya</taxon>
        <taxon>Ascomycota</taxon>
        <taxon>Pezizomycotina</taxon>
        <taxon>Sordariomycetes</taxon>
        <taxon>Hypocreomycetidae</taxon>
        <taxon>Hypocreales</taxon>
        <taxon>Hypocreales incertae sedis</taxon>
        <taxon>Trichothecium</taxon>
    </lineage>
</organism>
<dbReference type="Proteomes" id="UP001163324">
    <property type="component" value="Chromosome 6"/>
</dbReference>
<gene>
    <name evidence="1" type="ORF">N3K66_006401</name>
</gene>
<name>A0ACC0UVA1_9HYPO</name>
<keyword evidence="2" id="KW-1185">Reference proteome</keyword>
<protein>
    <submittedName>
        <fullName evidence="1">Uncharacterized protein</fullName>
    </submittedName>
</protein>
<dbReference type="EMBL" id="CM047945">
    <property type="protein sequence ID" value="KAI9898041.1"/>
    <property type="molecule type" value="Genomic_DNA"/>
</dbReference>
<sequence length="96" mass="9783">MQPLTTLALFFVSLVGAENTPPCPTITHTTSVCSTCVRPMCMAIKTVTPGCGCPRDVAAAYTGWSCDQGCPGGCAGTEYVTATNTRCEPTGGCAGN</sequence>
<comment type="caution">
    <text evidence="1">The sequence shown here is derived from an EMBL/GenBank/DDBJ whole genome shotgun (WGS) entry which is preliminary data.</text>
</comment>
<reference evidence="1" key="1">
    <citation type="submission" date="2022-10" db="EMBL/GenBank/DDBJ databases">
        <title>Complete Genome of Trichothecium roseum strain YXFP-22015, a Plant Pathogen Isolated from Citrus.</title>
        <authorList>
            <person name="Wang Y."/>
            <person name="Zhu L."/>
        </authorList>
    </citation>
    <scope>NUCLEOTIDE SEQUENCE</scope>
    <source>
        <strain evidence="1">YXFP-22015</strain>
    </source>
</reference>
<evidence type="ECO:0000313" key="1">
    <source>
        <dbReference type="EMBL" id="KAI9898041.1"/>
    </source>
</evidence>